<dbReference type="CDD" id="cd06259">
    <property type="entry name" value="YdcF-like"/>
    <property type="match status" value="1"/>
</dbReference>
<dbReference type="InterPro" id="IPR014729">
    <property type="entry name" value="Rossmann-like_a/b/a_fold"/>
</dbReference>
<dbReference type="STRING" id="1798543.A2898_00970"/>
<feature type="transmembrane region" description="Helical" evidence="1">
    <location>
        <begin position="21"/>
        <end position="42"/>
    </location>
</feature>
<dbReference type="GO" id="GO:0000270">
    <property type="term" value="P:peptidoglycan metabolic process"/>
    <property type="evidence" value="ECO:0007669"/>
    <property type="project" value="TreeGrafter"/>
</dbReference>
<dbReference type="InterPro" id="IPR003848">
    <property type="entry name" value="DUF218"/>
</dbReference>
<evidence type="ECO:0000313" key="4">
    <source>
        <dbReference type="Proteomes" id="UP000179164"/>
    </source>
</evidence>
<dbReference type="GO" id="GO:0005886">
    <property type="term" value="C:plasma membrane"/>
    <property type="evidence" value="ECO:0007669"/>
    <property type="project" value="TreeGrafter"/>
</dbReference>
<name>A0A1G2B639_9BACT</name>
<evidence type="ECO:0000256" key="1">
    <source>
        <dbReference type="SAM" id="Phobius"/>
    </source>
</evidence>
<feature type="domain" description="DUF218" evidence="2">
    <location>
        <begin position="60"/>
        <end position="211"/>
    </location>
</feature>
<dbReference type="Gene3D" id="3.40.50.620">
    <property type="entry name" value="HUPs"/>
    <property type="match status" value="1"/>
</dbReference>
<dbReference type="InterPro" id="IPR051599">
    <property type="entry name" value="Cell_Envelope_Assoc"/>
</dbReference>
<dbReference type="GO" id="GO:0043164">
    <property type="term" value="P:Gram-negative-bacterium-type cell wall biogenesis"/>
    <property type="evidence" value="ECO:0007669"/>
    <property type="project" value="TreeGrafter"/>
</dbReference>
<gene>
    <name evidence="3" type="ORF">A2898_00970</name>
</gene>
<dbReference type="AlphaFoldDB" id="A0A1G2B639"/>
<evidence type="ECO:0000259" key="2">
    <source>
        <dbReference type="Pfam" id="PF02698"/>
    </source>
</evidence>
<dbReference type="EMBL" id="MHKE01000005">
    <property type="protein sequence ID" value="OGY84663.1"/>
    <property type="molecule type" value="Genomic_DNA"/>
</dbReference>
<evidence type="ECO:0000313" key="3">
    <source>
        <dbReference type="EMBL" id="OGY84663.1"/>
    </source>
</evidence>
<comment type="caution">
    <text evidence="3">The sequence shown here is derived from an EMBL/GenBank/DDBJ whole genome shotgun (WGS) entry which is preliminary data.</text>
</comment>
<protein>
    <recommendedName>
        <fullName evidence="2">DUF218 domain-containing protein</fullName>
    </recommendedName>
</protein>
<keyword evidence="1" id="KW-1133">Transmembrane helix</keyword>
<dbReference type="PANTHER" id="PTHR30336:SF4">
    <property type="entry name" value="ENVELOPE BIOGENESIS FACTOR ELYC"/>
    <property type="match status" value="1"/>
</dbReference>
<proteinExistence type="predicted"/>
<dbReference type="PANTHER" id="PTHR30336">
    <property type="entry name" value="INNER MEMBRANE PROTEIN, PROBABLE PERMEASE"/>
    <property type="match status" value="1"/>
</dbReference>
<dbReference type="Proteomes" id="UP000179164">
    <property type="component" value="Unassembled WGS sequence"/>
</dbReference>
<keyword evidence="1" id="KW-0472">Membrane</keyword>
<keyword evidence="1" id="KW-0812">Transmembrane</keyword>
<accession>A0A1G2B639</accession>
<organism evidence="3 4">
    <name type="scientific">Candidatus Kerfeldbacteria bacterium RIFCSPLOWO2_01_FULL_48_11</name>
    <dbReference type="NCBI Taxonomy" id="1798543"/>
    <lineage>
        <taxon>Bacteria</taxon>
        <taxon>Candidatus Kerfeldiibacteriota</taxon>
    </lineage>
</organism>
<dbReference type="Pfam" id="PF02698">
    <property type="entry name" value="DUF218"/>
    <property type="match status" value="1"/>
</dbReference>
<reference evidence="3 4" key="1">
    <citation type="journal article" date="2016" name="Nat. Commun.">
        <title>Thousands of microbial genomes shed light on interconnected biogeochemical processes in an aquifer system.</title>
        <authorList>
            <person name="Anantharaman K."/>
            <person name="Brown C.T."/>
            <person name="Hug L.A."/>
            <person name="Sharon I."/>
            <person name="Castelle C.J."/>
            <person name="Probst A.J."/>
            <person name="Thomas B.C."/>
            <person name="Singh A."/>
            <person name="Wilkins M.J."/>
            <person name="Karaoz U."/>
            <person name="Brodie E.L."/>
            <person name="Williams K.H."/>
            <person name="Hubbard S.S."/>
            <person name="Banfield J.F."/>
        </authorList>
    </citation>
    <scope>NUCLEOTIDE SEQUENCE [LARGE SCALE GENOMIC DNA]</scope>
</reference>
<sequence>MIWQRLKSFAQKNRKKAKVRRILAAMGITVMIVVFLVTLTPLNDWLTFPLITSETPQNADIIIVLGSGLARDGSLNKNGKERVIQASWFLQSGFAHTLLMSGGLVKKTLFYESEQMANYAVELGMPFESVTIEKMSTSTEENARYAKIIMQENGWQSALLVTSRFHSRRACGVFRKHTIAVSCVAADPSLVPRISPVDRLNEFRSIIREYGATVYYWIQGYI</sequence>